<reference evidence="2 3" key="1">
    <citation type="submission" date="2019-04" db="EMBL/GenBank/DDBJ databases">
        <authorList>
            <consortium name="DOE Joint Genome Institute"/>
            <person name="Mondo S."/>
            <person name="Kjaerbolling I."/>
            <person name="Vesth T."/>
            <person name="Frisvad J.C."/>
            <person name="Nybo J.L."/>
            <person name="Theobald S."/>
            <person name="Kildgaard S."/>
            <person name="Isbrandt T."/>
            <person name="Kuo A."/>
            <person name="Sato A."/>
            <person name="Lyhne E.K."/>
            <person name="Kogle M.E."/>
            <person name="Wiebenga A."/>
            <person name="Kun R.S."/>
            <person name="Lubbers R.J."/>
            <person name="Makela M.R."/>
            <person name="Barry K."/>
            <person name="Chovatia M."/>
            <person name="Clum A."/>
            <person name="Daum C."/>
            <person name="Haridas S."/>
            <person name="He G."/>
            <person name="LaButti K."/>
            <person name="Lipzen A."/>
            <person name="Riley R."/>
            <person name="Salamov A."/>
            <person name="Simmons B.A."/>
            <person name="Magnuson J.K."/>
            <person name="Henrissat B."/>
            <person name="Mortensen U.H."/>
            <person name="Larsen T.O."/>
            <person name="Devries R.P."/>
            <person name="Grigoriev I.V."/>
            <person name="Machida M."/>
            <person name="Baker S.E."/>
            <person name="Andersen M.R."/>
            <person name="Cantor M.N."/>
            <person name="Hua S.X."/>
        </authorList>
    </citation>
    <scope>NUCLEOTIDE SEQUENCE [LARGE SCALE GENOMIC DNA]</scope>
    <source>
        <strain evidence="2 3">CBS 117616</strain>
    </source>
</reference>
<accession>A0ABQ6WIH7</accession>
<gene>
    <name evidence="2" type="ORF">BDV36DRAFT_258882</name>
</gene>
<sequence length="76" mass="8900">MALVSTNRFSRSIPLFVITWLYFLLCSIYPSSINMTVSRFDGILYCIKFTVDRRAPPWSAYAITQLWVIGRFRQSL</sequence>
<protein>
    <recommendedName>
        <fullName evidence="4">Secreted protein</fullName>
    </recommendedName>
</protein>
<evidence type="ECO:0000313" key="2">
    <source>
        <dbReference type="EMBL" id="KAE8416936.1"/>
    </source>
</evidence>
<keyword evidence="1" id="KW-0472">Membrane</keyword>
<evidence type="ECO:0000313" key="3">
    <source>
        <dbReference type="Proteomes" id="UP000325395"/>
    </source>
</evidence>
<feature type="non-terminal residue" evidence="2">
    <location>
        <position position="76"/>
    </location>
</feature>
<dbReference type="EMBL" id="ML735745">
    <property type="protein sequence ID" value="KAE8416936.1"/>
    <property type="molecule type" value="Genomic_DNA"/>
</dbReference>
<name>A0ABQ6WIH7_9EURO</name>
<dbReference type="Proteomes" id="UP000325395">
    <property type="component" value="Unassembled WGS sequence"/>
</dbReference>
<proteinExistence type="predicted"/>
<keyword evidence="3" id="KW-1185">Reference proteome</keyword>
<evidence type="ECO:0000256" key="1">
    <source>
        <dbReference type="SAM" id="Phobius"/>
    </source>
</evidence>
<keyword evidence="1" id="KW-0812">Transmembrane</keyword>
<evidence type="ECO:0008006" key="4">
    <source>
        <dbReference type="Google" id="ProtNLM"/>
    </source>
</evidence>
<feature type="transmembrane region" description="Helical" evidence="1">
    <location>
        <begin position="12"/>
        <end position="30"/>
    </location>
</feature>
<organism evidence="2 3">
    <name type="scientific">Aspergillus pseudocaelatus</name>
    <dbReference type="NCBI Taxonomy" id="1825620"/>
    <lineage>
        <taxon>Eukaryota</taxon>
        <taxon>Fungi</taxon>
        <taxon>Dikarya</taxon>
        <taxon>Ascomycota</taxon>
        <taxon>Pezizomycotina</taxon>
        <taxon>Eurotiomycetes</taxon>
        <taxon>Eurotiomycetidae</taxon>
        <taxon>Eurotiales</taxon>
        <taxon>Aspergillaceae</taxon>
        <taxon>Aspergillus</taxon>
        <taxon>Aspergillus subgen. Circumdati</taxon>
    </lineage>
</organism>
<keyword evidence="1" id="KW-1133">Transmembrane helix</keyword>